<dbReference type="SUPFAM" id="SSF47473">
    <property type="entry name" value="EF-hand"/>
    <property type="match status" value="1"/>
</dbReference>
<keyword evidence="5" id="KW-1185">Reference proteome</keyword>
<dbReference type="InterPro" id="IPR018247">
    <property type="entry name" value="EF_Hand_1_Ca_BS"/>
</dbReference>
<sequence>MLVISSCIHTSTHTLDLCLLVNYSARKVTPLKGADMASQGTEQVNCEGTLHSSRLTTEQMEEYREAFNSFDRNNDGVISVDEFGDVIRTLGQNPTKKDIEDAVKRFDENKNGTIEFNEFIKMIDLIPFNDKDQEQEELRKAFQLFDKDGNGYISAAELKLAMTTLGEPLTDDEVAEMIANADIDQDGKINYEEFVEMIVQSSENS</sequence>
<dbReference type="GeneID" id="584132"/>
<accession>A0A7M7RF82</accession>
<dbReference type="Proteomes" id="UP000007110">
    <property type="component" value="Unassembled WGS sequence"/>
</dbReference>
<dbReference type="PANTHER" id="PTHR23050">
    <property type="entry name" value="CALCIUM BINDING PROTEIN"/>
    <property type="match status" value="1"/>
</dbReference>
<feature type="domain" description="EF-hand" evidence="3">
    <location>
        <begin position="58"/>
        <end position="93"/>
    </location>
</feature>
<keyword evidence="1" id="KW-0677">Repeat</keyword>
<evidence type="ECO:0000256" key="1">
    <source>
        <dbReference type="ARBA" id="ARBA00022737"/>
    </source>
</evidence>
<evidence type="ECO:0000256" key="2">
    <source>
        <dbReference type="ARBA" id="ARBA00022837"/>
    </source>
</evidence>
<evidence type="ECO:0000313" key="4">
    <source>
        <dbReference type="EnsemblMetazoa" id="XP_789104"/>
    </source>
</evidence>
<dbReference type="CDD" id="cd00051">
    <property type="entry name" value="EFh"/>
    <property type="match status" value="1"/>
</dbReference>
<evidence type="ECO:0000259" key="3">
    <source>
        <dbReference type="PROSITE" id="PS50222"/>
    </source>
</evidence>
<reference evidence="5" key="1">
    <citation type="submission" date="2015-02" db="EMBL/GenBank/DDBJ databases">
        <title>Genome sequencing for Strongylocentrotus purpuratus.</title>
        <authorList>
            <person name="Murali S."/>
            <person name="Liu Y."/>
            <person name="Vee V."/>
            <person name="English A."/>
            <person name="Wang M."/>
            <person name="Skinner E."/>
            <person name="Han Y."/>
            <person name="Muzny D.M."/>
            <person name="Worley K.C."/>
            <person name="Gibbs R.A."/>
        </authorList>
    </citation>
    <scope>NUCLEOTIDE SEQUENCE</scope>
</reference>
<evidence type="ECO:0000313" key="5">
    <source>
        <dbReference type="Proteomes" id="UP000007110"/>
    </source>
</evidence>
<dbReference type="InterPro" id="IPR050145">
    <property type="entry name" value="Centrin_CML-like"/>
</dbReference>
<organism evidence="4 5">
    <name type="scientific">Strongylocentrotus purpuratus</name>
    <name type="common">Purple sea urchin</name>
    <dbReference type="NCBI Taxonomy" id="7668"/>
    <lineage>
        <taxon>Eukaryota</taxon>
        <taxon>Metazoa</taxon>
        <taxon>Echinodermata</taxon>
        <taxon>Eleutherozoa</taxon>
        <taxon>Echinozoa</taxon>
        <taxon>Echinoidea</taxon>
        <taxon>Euechinoidea</taxon>
        <taxon>Echinacea</taxon>
        <taxon>Camarodonta</taxon>
        <taxon>Echinidea</taxon>
        <taxon>Strongylocentrotidae</taxon>
        <taxon>Strongylocentrotus</taxon>
    </lineage>
</organism>
<keyword evidence="2" id="KW-0106">Calcium</keyword>
<proteinExistence type="predicted"/>
<dbReference type="RefSeq" id="XP_789104.5">
    <property type="nucleotide sequence ID" value="XM_784011.5"/>
</dbReference>
<feature type="domain" description="EF-hand" evidence="3">
    <location>
        <begin position="169"/>
        <end position="204"/>
    </location>
</feature>
<dbReference type="PROSITE" id="PS50222">
    <property type="entry name" value="EF_HAND_2"/>
    <property type="match status" value="4"/>
</dbReference>
<dbReference type="AlphaFoldDB" id="A0A7M7RF82"/>
<reference evidence="4" key="2">
    <citation type="submission" date="2021-01" db="UniProtKB">
        <authorList>
            <consortium name="EnsemblMetazoa"/>
        </authorList>
    </citation>
    <scope>IDENTIFICATION</scope>
</reference>
<dbReference type="FunFam" id="1.10.238.10:FF:000003">
    <property type="entry name" value="Calmodulin A"/>
    <property type="match status" value="1"/>
</dbReference>
<dbReference type="Gene3D" id="1.10.238.10">
    <property type="entry name" value="EF-hand"/>
    <property type="match status" value="2"/>
</dbReference>
<dbReference type="Pfam" id="PF13499">
    <property type="entry name" value="EF-hand_7"/>
    <property type="match status" value="2"/>
</dbReference>
<name>A0A7M7RF82_STRPU</name>
<feature type="domain" description="EF-hand" evidence="3">
    <location>
        <begin position="133"/>
        <end position="168"/>
    </location>
</feature>
<dbReference type="InParanoid" id="A0A7M7RF82"/>
<feature type="domain" description="EF-hand" evidence="3">
    <location>
        <begin position="94"/>
        <end position="129"/>
    </location>
</feature>
<dbReference type="InterPro" id="IPR002048">
    <property type="entry name" value="EF_hand_dom"/>
</dbReference>
<dbReference type="OrthoDB" id="26525at2759"/>
<dbReference type="GO" id="GO:0016460">
    <property type="term" value="C:myosin II complex"/>
    <property type="evidence" value="ECO:0000318"/>
    <property type="project" value="GO_Central"/>
</dbReference>
<dbReference type="SMART" id="SM00054">
    <property type="entry name" value="EFh"/>
    <property type="match status" value="4"/>
</dbReference>
<dbReference type="EnsemblMetazoa" id="XM_784011">
    <property type="protein sequence ID" value="XP_789104"/>
    <property type="gene ID" value="LOC584132"/>
</dbReference>
<dbReference type="KEGG" id="spu:584132"/>
<dbReference type="GO" id="GO:0005509">
    <property type="term" value="F:calcium ion binding"/>
    <property type="evidence" value="ECO:0007669"/>
    <property type="project" value="InterPro"/>
</dbReference>
<dbReference type="InterPro" id="IPR011992">
    <property type="entry name" value="EF-hand-dom_pair"/>
</dbReference>
<dbReference type="PROSITE" id="PS00018">
    <property type="entry name" value="EF_HAND_1"/>
    <property type="match status" value="4"/>
</dbReference>
<dbReference type="OMA" id="ISSCIHT"/>
<protein>
    <recommendedName>
        <fullName evidence="3">EF-hand domain-containing protein</fullName>
    </recommendedName>
</protein>